<keyword evidence="13" id="KW-0460">Magnesium</keyword>
<sequence length="848" mass="96632">MENKLGEPLSAMLDELVDYFESAFRENRFDAARHNEVELILLNPPLSAVSVLHTIATVEESYVQYVLKAKDAKIRNRLSVKDVHGLDVKNYQLVERLDDANWERKAPVWEKSFPGATIKHSTEESHPFTDYRNYSGNIKLEFVNLVRARAKHLIVDAKFKYFIGNGSQNYNSLLYALNDPAAKPGVTLEFEIDVSREHLEREGFSFAELRASLYTVCQALFLAPADSVFLVQGGGPRPPVPTNMLKKYQLQTLETADLYVTEKTDGVLTYVLLRDKDIFCHFAHLGYFIRYRGRRKFAEPVSLMGEMTRAGSGEKVVHFIKLQTPALPDRLEERAFVEERLSDLGGGITIAVKRYHGPYATNGDLIAACATLLREYREGVILFYRHAAPCDWKLKKVNTVDQAVNVVYRYMSNEPIILGDRDTFVEFKRYSNAHGTPKEFGFGKLVLSDGVNYLGNIYCLEFLQSEHDTGLERVLVPVKFVGEFSTAEGDDSLVRPRLEKTMLYLYSRNYYGNQEAVILEHLEDQRVRLGELLTGAPDVMAEAGKRVARDALRLNPDGSYFSQNRTRGPLGILSNFVKTQTISLYCSKTFMDNNAKRKVLAVDFGNGADLEKYFYAEAAVLIATDPDPAAIAEANSRYNKLNSGSKSKYYKFAYLQATIRSDAYLDEVRKTFYSGRFDVIDWQFAVHFSFHPLHYSTVMRNLAELAAPGAKVLITTMDGDYVASLAEERRFVIHRTQAEDNYLSIEKISDEKALVFSPTTMKRPMEEYIVRRADLNRVFEEYGFRAIDYVTFYDVIARNRKFLAGVSKLEARPSTSKFFALNRDAVNFEGTDLEELLRRYVVYVFCKA</sequence>
<dbReference type="EMBL" id="DQ356948">
    <property type="protein sequence ID" value="ABJ09000.1"/>
    <property type="molecule type" value="Genomic_DNA"/>
</dbReference>
<dbReference type="InterPro" id="IPR048426">
    <property type="entry name" value="MCEL_GT_OB"/>
</dbReference>
<evidence type="ECO:0000256" key="11">
    <source>
        <dbReference type="ARBA" id="ARBA00022723"/>
    </source>
</evidence>
<dbReference type="Proteomes" id="UP000011300">
    <property type="component" value="Segment"/>
</dbReference>
<protein>
    <recommendedName>
        <fullName evidence="6">mRNA-capping enzyme catalytic subunit</fullName>
        <ecNumber evidence="4">2.1.1.56</ecNumber>
        <ecNumber evidence="5">2.7.7.50</ecNumber>
        <ecNumber evidence="20">3.6.1.74</ecNumber>
    </recommendedName>
    <alternativeName>
        <fullName evidence="19">Virus termination factor large subunit</fullName>
    </alternativeName>
    <alternativeName>
        <fullName evidence="17">mRNA-capping enzyme 97 kDa subunit</fullName>
    </alternativeName>
    <alternativeName>
        <fullName evidence="18">mRNA-capping enzyme large subunit</fullName>
    </alternativeName>
</protein>
<evidence type="ECO:0000259" key="22">
    <source>
        <dbReference type="PROSITE" id="PS51562"/>
    </source>
</evidence>
<evidence type="ECO:0000313" key="23">
    <source>
        <dbReference type="EMBL" id="ABJ09000.1"/>
    </source>
</evidence>
<evidence type="ECO:0000256" key="7">
    <source>
        <dbReference type="ARBA" id="ARBA00022603"/>
    </source>
</evidence>
<keyword evidence="8" id="KW-0808">Transferase</keyword>
<evidence type="ECO:0000256" key="8">
    <source>
        <dbReference type="ARBA" id="ARBA00022679"/>
    </source>
</evidence>
<keyword evidence="9" id="KW-0949">S-adenosyl-L-methionine</keyword>
<evidence type="ECO:0000256" key="3">
    <source>
        <dbReference type="ARBA" id="ARBA00008556"/>
    </source>
</evidence>
<accession>Q070E2</accession>
<dbReference type="PANTHER" id="PTHR12189">
    <property type="entry name" value="MRNA GUANINE-7- METHYLTRANSFERASE"/>
    <property type="match status" value="1"/>
</dbReference>
<evidence type="ECO:0000256" key="20">
    <source>
        <dbReference type="ARBA" id="ARBA00035028"/>
    </source>
</evidence>
<evidence type="ECO:0000256" key="17">
    <source>
        <dbReference type="ARBA" id="ARBA00030246"/>
    </source>
</evidence>
<dbReference type="EC" id="3.6.1.74" evidence="20"/>
<dbReference type="InterPro" id="IPR048425">
    <property type="entry name" value="MCEL_GT_NTPase"/>
</dbReference>
<keyword evidence="12" id="KW-0378">Hydrolase</keyword>
<proteinExistence type="inferred from homology"/>
<dbReference type="InterPro" id="IPR039753">
    <property type="entry name" value="RG7MT1"/>
</dbReference>
<dbReference type="Pfam" id="PF03291">
    <property type="entry name" value="mRNA_G-N7_MeTrfase"/>
    <property type="match status" value="1"/>
</dbReference>
<dbReference type="GO" id="GO:0004651">
    <property type="term" value="F:polynucleotide 5'-phosphatase activity"/>
    <property type="evidence" value="ECO:0007669"/>
    <property type="project" value="InterPro"/>
</dbReference>
<dbReference type="Gene3D" id="2.40.50.830">
    <property type="match status" value="1"/>
</dbReference>
<dbReference type="Gene3D" id="3.20.100.20">
    <property type="match status" value="1"/>
</dbReference>
<dbReference type="GO" id="GO:0050355">
    <property type="term" value="F:inorganic triphosphate phosphatase activity"/>
    <property type="evidence" value="ECO:0007669"/>
    <property type="project" value="InterPro"/>
</dbReference>
<dbReference type="GO" id="GO:0004484">
    <property type="term" value="F:mRNA guanylyltransferase activity"/>
    <property type="evidence" value="ECO:0007669"/>
    <property type="project" value="UniProtKB-EC"/>
</dbReference>
<dbReference type="Pfam" id="PF10640">
    <property type="entry name" value="MCEL_TPase"/>
    <property type="match status" value="1"/>
</dbReference>
<name>Q070E2_CPRVZ</name>
<dbReference type="GO" id="GO:0046872">
    <property type="term" value="F:metal ion binding"/>
    <property type="evidence" value="ECO:0007669"/>
    <property type="project" value="UniProtKB-KW"/>
</dbReference>
<organism evidence="23 24">
    <name type="scientific">Nile crocodilepox virus (isolate Crocodylus niloticus/Zimbabwe/Ume/2001)</name>
    <name type="common">CRV</name>
    <dbReference type="NCBI Taxonomy" id="1289473"/>
    <lineage>
        <taxon>Viruses</taxon>
        <taxon>Varidnaviria</taxon>
        <taxon>Bamfordvirae</taxon>
        <taxon>Nucleocytoviricota</taxon>
        <taxon>Pokkesviricetes</taxon>
        <taxon>Chitovirales</taxon>
        <taxon>Poxviridae</taxon>
        <taxon>Chordopoxvirinae</taxon>
        <taxon>Crocodylidpoxvirus</taxon>
        <taxon>Crocodylidpoxvirus nilecrocodilepox</taxon>
        <taxon>Nile crocodilepox virus</taxon>
    </lineage>
</organism>
<evidence type="ECO:0000256" key="14">
    <source>
        <dbReference type="ARBA" id="ARBA00022844"/>
    </source>
</evidence>
<dbReference type="EC" id="2.1.1.56" evidence="4"/>
<keyword evidence="16" id="KW-0511">Multifunctional enzyme</keyword>
<dbReference type="InterPro" id="IPR046428">
    <property type="entry name" value="MCEL_OB_dom_sf"/>
</dbReference>
<dbReference type="RefSeq" id="YP_784299.1">
    <property type="nucleotide sequence ID" value="NC_008030.1"/>
</dbReference>
<dbReference type="GO" id="GO:0044423">
    <property type="term" value="C:virion component"/>
    <property type="evidence" value="ECO:0007669"/>
    <property type="project" value="UniProtKB-KW"/>
</dbReference>
<organismHost>
    <name type="scientific">Crocodylus porosus</name>
    <name type="common">Saltwater crocodile</name>
    <name type="synonym">Estuarine crocodile</name>
    <dbReference type="NCBI Taxonomy" id="8502"/>
</organismHost>
<evidence type="ECO:0000256" key="15">
    <source>
        <dbReference type="ARBA" id="ARBA00022884"/>
    </source>
</evidence>
<keyword evidence="7" id="KW-0489">Methyltransferase</keyword>
<organismHost>
    <name type="scientific">Crocodylus johnstoni</name>
    <name type="common">Australian freshwater crocodile</name>
    <dbReference type="NCBI Taxonomy" id="184234"/>
</organismHost>
<evidence type="ECO:0000256" key="1">
    <source>
        <dbReference type="ARBA" id="ARBA00001946"/>
    </source>
</evidence>
<dbReference type="Pfam" id="PF21005">
    <property type="entry name" value="OB_MCEL_GT"/>
    <property type="match status" value="1"/>
</dbReference>
<comment type="subcellular location">
    <subcellularLocation>
        <location evidence="2">Virion</location>
    </subcellularLocation>
</comment>
<keyword evidence="15" id="KW-0694">RNA-binding</keyword>
<evidence type="ECO:0000256" key="16">
    <source>
        <dbReference type="ARBA" id="ARBA00023268"/>
    </source>
</evidence>
<evidence type="ECO:0000256" key="19">
    <source>
        <dbReference type="ARBA" id="ARBA00033397"/>
    </source>
</evidence>
<evidence type="ECO:0000256" key="6">
    <source>
        <dbReference type="ARBA" id="ARBA00020120"/>
    </source>
</evidence>
<evidence type="ECO:0000313" key="24">
    <source>
        <dbReference type="Proteomes" id="UP000011300"/>
    </source>
</evidence>
<evidence type="ECO:0000256" key="5">
    <source>
        <dbReference type="ARBA" id="ARBA00012475"/>
    </source>
</evidence>
<dbReference type="InterPro" id="IPR046429">
    <property type="entry name" value="MCEL_NTPase_sf"/>
</dbReference>
<dbReference type="InterPro" id="IPR046430">
    <property type="entry name" value="MCEL_TPase_sf"/>
</dbReference>
<reference evidence="23 24" key="1">
    <citation type="journal article" date="2006" name="J. Virol.">
        <title>Genome of crocodilepox virus.</title>
        <authorList>
            <person name="Afonso C.L."/>
            <person name="Tulman E.R."/>
            <person name="Delhon G."/>
            <person name="Lu Z."/>
            <person name="Viljoen G.J."/>
            <person name="Wallace D.B."/>
            <person name="Kutish G.F."/>
            <person name="Rock D.L."/>
        </authorList>
    </citation>
    <scope>NUCLEOTIDE SEQUENCE [LARGE SCALE GENOMIC DNA]</scope>
    <source>
        <strain evidence="24">Isolate Crocodylus niloticus/Zimbabwe/Ume/2001</strain>
    </source>
</reference>
<evidence type="ECO:0000256" key="13">
    <source>
        <dbReference type="ARBA" id="ARBA00022842"/>
    </source>
</evidence>
<evidence type="ECO:0000256" key="4">
    <source>
        <dbReference type="ARBA" id="ARBA00011926"/>
    </source>
</evidence>
<dbReference type="GO" id="GO:0140818">
    <property type="term" value="F:mRNA 5'-triphosphate monophosphatase activity"/>
    <property type="evidence" value="ECO:0007669"/>
    <property type="project" value="UniProtKB-EC"/>
</dbReference>
<dbReference type="PANTHER" id="PTHR12189:SF2">
    <property type="entry name" value="MRNA CAP GUANINE-N7 METHYLTRANSFERASE"/>
    <property type="match status" value="1"/>
</dbReference>
<dbReference type="Gene3D" id="3.30.470.140">
    <property type="match status" value="1"/>
</dbReference>
<keyword evidence="24" id="KW-1185">Reference proteome</keyword>
<comment type="cofactor">
    <cofactor evidence="1">
        <name>Mg(2+)</name>
        <dbReference type="ChEBI" id="CHEBI:18420"/>
    </cofactor>
</comment>
<evidence type="ECO:0000256" key="18">
    <source>
        <dbReference type="ARBA" id="ARBA00033175"/>
    </source>
</evidence>
<feature type="domain" description="MRNA cap 0 methyltransferase" evidence="22">
    <location>
        <begin position="565"/>
        <end position="848"/>
    </location>
</feature>
<evidence type="ECO:0000256" key="12">
    <source>
        <dbReference type="ARBA" id="ARBA00022801"/>
    </source>
</evidence>
<dbReference type="PROSITE" id="PS51562">
    <property type="entry name" value="RNA_CAP0_MT"/>
    <property type="match status" value="1"/>
</dbReference>
<dbReference type="GO" id="GO:0003723">
    <property type="term" value="F:RNA binding"/>
    <property type="evidence" value="ECO:0007669"/>
    <property type="project" value="UniProtKB-KW"/>
</dbReference>
<dbReference type="InterPro" id="IPR029063">
    <property type="entry name" value="SAM-dependent_MTases_sf"/>
</dbReference>
<dbReference type="EC" id="2.7.7.50" evidence="5"/>
<organismHost>
    <name type="scientific">Crocodylus niloticus</name>
    <name type="common">Nile crocodile</name>
    <name type="synonym">African crocodile</name>
    <dbReference type="NCBI Taxonomy" id="8501"/>
</organismHost>
<gene>
    <name evidence="23" type="ORF">CRV109</name>
</gene>
<evidence type="ECO:0000256" key="2">
    <source>
        <dbReference type="ARBA" id="ARBA00004328"/>
    </source>
</evidence>
<keyword evidence="10" id="KW-0548">Nucleotidyltransferase</keyword>
<evidence type="ECO:0000256" key="21">
    <source>
        <dbReference type="ARBA" id="ARBA00044679"/>
    </source>
</evidence>
<dbReference type="InterPro" id="IPR019602">
    <property type="entry name" value="MCEL_TPase"/>
</dbReference>
<keyword evidence="14" id="KW-0946">Virion</keyword>
<dbReference type="GO" id="GO:0004482">
    <property type="term" value="F:mRNA 5'-cap (guanine-N7-)-methyltransferase activity"/>
    <property type="evidence" value="ECO:0007669"/>
    <property type="project" value="UniProtKB-EC"/>
</dbReference>
<evidence type="ECO:0000256" key="9">
    <source>
        <dbReference type="ARBA" id="ARBA00022691"/>
    </source>
</evidence>
<evidence type="ECO:0000256" key="10">
    <source>
        <dbReference type="ARBA" id="ARBA00022695"/>
    </source>
</evidence>
<dbReference type="Gene3D" id="3.40.50.150">
    <property type="entry name" value="Vaccinia Virus protein VP39"/>
    <property type="match status" value="1"/>
</dbReference>
<dbReference type="InterPro" id="IPR004971">
    <property type="entry name" value="mRNA_G-N7_MeTrfase_dom"/>
</dbReference>
<dbReference type="SUPFAM" id="SSF53335">
    <property type="entry name" value="S-adenosyl-L-methionine-dependent methyltransferases"/>
    <property type="match status" value="1"/>
</dbReference>
<dbReference type="KEGG" id="vg:4363352"/>
<dbReference type="Pfam" id="PF21004">
    <property type="entry name" value="MCEL_GT_NTPase"/>
    <property type="match status" value="1"/>
</dbReference>
<keyword evidence="11" id="KW-0479">Metal-binding</keyword>
<dbReference type="GeneID" id="4363352"/>
<comment type="catalytic activity">
    <reaction evidence="21">
        <text>a 5'-end diphospho-ribonucleoside in mRNA + GTP + H(+) = a 5'-end (5'-triphosphoguanosine)-ribonucleoside in mRNA + diphosphate</text>
        <dbReference type="Rhea" id="RHEA:67012"/>
        <dbReference type="Rhea" id="RHEA-COMP:17165"/>
        <dbReference type="Rhea" id="RHEA-COMP:17166"/>
        <dbReference type="ChEBI" id="CHEBI:15378"/>
        <dbReference type="ChEBI" id="CHEBI:33019"/>
        <dbReference type="ChEBI" id="CHEBI:37565"/>
        <dbReference type="ChEBI" id="CHEBI:167616"/>
        <dbReference type="ChEBI" id="CHEBI:167617"/>
        <dbReference type="EC" id="2.7.7.50"/>
    </reaction>
</comment>
<comment type="similarity">
    <text evidence="3">In the N-terminal section; belongs to the dsDNA virus mRNA guanylyltransferase family.</text>
</comment>